<dbReference type="PATRIC" id="fig|543877.4.peg.794"/>
<dbReference type="KEGG" id="amx:AM2010_786"/>
<evidence type="ECO:0000313" key="3">
    <source>
        <dbReference type="Proteomes" id="UP000037643"/>
    </source>
</evidence>
<feature type="signal peptide" evidence="1">
    <location>
        <begin position="1"/>
        <end position="26"/>
    </location>
</feature>
<organism evidence="2 3">
    <name type="scientific">Pelagerythrobacter marensis</name>
    <dbReference type="NCBI Taxonomy" id="543877"/>
    <lineage>
        <taxon>Bacteria</taxon>
        <taxon>Pseudomonadati</taxon>
        <taxon>Pseudomonadota</taxon>
        <taxon>Alphaproteobacteria</taxon>
        <taxon>Sphingomonadales</taxon>
        <taxon>Erythrobacteraceae</taxon>
        <taxon>Pelagerythrobacter</taxon>
    </lineage>
</organism>
<keyword evidence="3" id="KW-1185">Reference proteome</keyword>
<name>A0A0G3X8B0_9SPHN</name>
<dbReference type="OrthoDB" id="7619699at2"/>
<accession>A0A0G3X8B0</accession>
<feature type="chain" id="PRO_5002562556" description="YbjN domain-containing protein" evidence="1">
    <location>
        <begin position="27"/>
        <end position="168"/>
    </location>
</feature>
<dbReference type="STRING" id="543877.AM2010_786"/>
<proteinExistence type="predicted"/>
<gene>
    <name evidence="2" type="ORF">AM2010_786</name>
</gene>
<dbReference type="EMBL" id="CP011805">
    <property type="protein sequence ID" value="AKM06866.1"/>
    <property type="molecule type" value="Genomic_DNA"/>
</dbReference>
<evidence type="ECO:0008006" key="4">
    <source>
        <dbReference type="Google" id="ProtNLM"/>
    </source>
</evidence>
<dbReference type="Proteomes" id="UP000037643">
    <property type="component" value="Chromosome"/>
</dbReference>
<dbReference type="AlphaFoldDB" id="A0A0G3X8B0"/>
<reference evidence="2 3" key="1">
    <citation type="submission" date="2015-06" db="EMBL/GenBank/DDBJ databases">
        <authorList>
            <person name="Kim K.M."/>
        </authorList>
    </citation>
    <scope>NUCLEOTIDE SEQUENCE [LARGE SCALE GENOMIC DNA]</scope>
    <source>
        <strain evidence="2 3">KCTC 22370</strain>
    </source>
</reference>
<sequence length="168" mass="17426" precursor="true">MRNLFKLATAAAFAAGGLSLAAPASAQTYSAGRVIEAVTTSDLKAIVTSLDHEVVAEGDYGNVSISARSDTGTNYLVIGTACNVGDVAGCQGVMLQVRFDADPDITTDALIQANLTQAAVNTWRDPSGTIGVTRYVVLDHGVTMANLRENVLVLLSLTPSVVQTLLGE</sequence>
<evidence type="ECO:0000256" key="1">
    <source>
        <dbReference type="SAM" id="SignalP"/>
    </source>
</evidence>
<keyword evidence="1" id="KW-0732">Signal</keyword>
<dbReference type="RefSeq" id="WP_047805970.1">
    <property type="nucleotide sequence ID" value="NZ_CP011805.1"/>
</dbReference>
<evidence type="ECO:0000313" key="2">
    <source>
        <dbReference type="EMBL" id="AKM06866.1"/>
    </source>
</evidence>
<protein>
    <recommendedName>
        <fullName evidence="4">YbjN domain-containing protein</fullName>
    </recommendedName>
</protein>